<feature type="transmembrane region" description="Helical" evidence="1">
    <location>
        <begin position="478"/>
        <end position="500"/>
    </location>
</feature>
<keyword evidence="1" id="KW-1133">Transmembrane helix</keyword>
<dbReference type="KEGG" id="pbor:BSF38_00191"/>
<dbReference type="InterPro" id="IPR029058">
    <property type="entry name" value="AB_hydrolase_fold"/>
</dbReference>
<dbReference type="Gene3D" id="3.40.50.1820">
    <property type="entry name" value="alpha/beta hydrolase"/>
    <property type="match status" value="1"/>
</dbReference>
<keyword evidence="1" id="KW-0472">Membrane</keyword>
<name>A0A1U7CIQ6_9BACT</name>
<dbReference type="RefSeq" id="WP_145951913.1">
    <property type="nucleotide sequence ID" value="NZ_CP019082.1"/>
</dbReference>
<dbReference type="SUPFAM" id="SSF53474">
    <property type="entry name" value="alpha/beta-Hydrolases"/>
    <property type="match status" value="1"/>
</dbReference>
<dbReference type="EMBL" id="CP019082">
    <property type="protein sequence ID" value="APW58787.1"/>
    <property type="molecule type" value="Genomic_DNA"/>
</dbReference>
<evidence type="ECO:0008006" key="4">
    <source>
        <dbReference type="Google" id="ProtNLM"/>
    </source>
</evidence>
<gene>
    <name evidence="2" type="ORF">BSF38_00191</name>
</gene>
<accession>A0A1U7CIQ6</accession>
<organism evidence="2 3">
    <name type="scientific">Paludisphaera borealis</name>
    <dbReference type="NCBI Taxonomy" id="1387353"/>
    <lineage>
        <taxon>Bacteria</taxon>
        <taxon>Pseudomonadati</taxon>
        <taxon>Planctomycetota</taxon>
        <taxon>Planctomycetia</taxon>
        <taxon>Isosphaerales</taxon>
        <taxon>Isosphaeraceae</taxon>
        <taxon>Paludisphaera</taxon>
    </lineage>
</organism>
<keyword evidence="1" id="KW-0812">Transmembrane</keyword>
<dbReference type="OrthoDB" id="288522at2"/>
<dbReference type="Proteomes" id="UP000186309">
    <property type="component" value="Chromosome"/>
</dbReference>
<evidence type="ECO:0000256" key="1">
    <source>
        <dbReference type="SAM" id="Phobius"/>
    </source>
</evidence>
<proteinExistence type="predicted"/>
<dbReference type="STRING" id="1387353.BSF38_00191"/>
<evidence type="ECO:0000313" key="2">
    <source>
        <dbReference type="EMBL" id="APW58787.1"/>
    </source>
</evidence>
<keyword evidence="3" id="KW-1185">Reference proteome</keyword>
<sequence>MSRHPYYILEDILKHARHFLGSETMLVERLPGPYPFFQPLCQIEGGLASNGHWLNHFYLEYKDRLSQLPAHPFSIGLRREIDRLPDMVGRRFQNWGWTYALTTDGLQEIRDRLKAHREATYFPLLDAAFSWRLGINVAKHDGADKLADEAEMLGIKPTMTAEEGEKVIWDRHRIWFVTPALAEKAPILSLEEHAQLVEVVDELVRQFRLLESPESHGNGDAQPVATAQVVPHYQRPEGPADETYAPDTIPSSSGVDGNHVVLLIHGIRTQADWGPMVRSKLEIAGRIEVIPIKYGYFDVLRFWFPIWTRRRPVEHVKTQMRVALQRSRKTHPEAKLSIIAHSFGTYVIGEILQQGFDLKVHRLILCGCVLPEVYPWHQLQGRVNGEVVNECGKADIWPVLAKSLSWGYGASGTHGFGAVLVNDRFHAGGHGQYFEPEFVEKYWEPLIKRGEYQGTDFEKKMPPTPWWVSVLGNLPLRWVMIGLLFLAIALTVFVAAKAFLIN</sequence>
<evidence type="ECO:0000313" key="3">
    <source>
        <dbReference type="Proteomes" id="UP000186309"/>
    </source>
</evidence>
<protein>
    <recommendedName>
        <fullName evidence="4">Alpha/beta hydrolase</fullName>
    </recommendedName>
</protein>
<reference evidence="3" key="1">
    <citation type="submission" date="2016-12" db="EMBL/GenBank/DDBJ databases">
        <title>Comparative genomics of four Isosphaeraceae planctomycetes: a common pool of plasmids and glycoside hydrolase genes.</title>
        <authorList>
            <person name="Ivanova A."/>
        </authorList>
    </citation>
    <scope>NUCLEOTIDE SEQUENCE [LARGE SCALE GENOMIC DNA]</scope>
    <source>
        <strain evidence="3">PX4</strain>
    </source>
</reference>
<dbReference type="AlphaFoldDB" id="A0A1U7CIQ6"/>